<evidence type="ECO:0000313" key="8">
    <source>
        <dbReference type="EMBL" id="MPC69234.1"/>
    </source>
</evidence>
<dbReference type="PANTHER" id="PTHR11266:SF17">
    <property type="entry name" value="PROTEIN MPV17"/>
    <property type="match status" value="1"/>
</dbReference>
<dbReference type="GO" id="GO:0016020">
    <property type="term" value="C:membrane"/>
    <property type="evidence" value="ECO:0007669"/>
    <property type="project" value="UniProtKB-SubCell"/>
</dbReference>
<accession>A0A5B7HKW3</accession>
<dbReference type="AlphaFoldDB" id="A0A5B7HKW3"/>
<dbReference type="GO" id="GO:0005739">
    <property type="term" value="C:mitochondrion"/>
    <property type="evidence" value="ECO:0007669"/>
    <property type="project" value="TreeGrafter"/>
</dbReference>
<dbReference type="InterPro" id="IPR007248">
    <property type="entry name" value="Mpv17_PMP22"/>
</dbReference>
<keyword evidence="3 7" id="KW-0812">Transmembrane</keyword>
<feature type="transmembrane region" description="Helical" evidence="7">
    <location>
        <begin position="103"/>
        <end position="123"/>
    </location>
</feature>
<reference evidence="8 9" key="1">
    <citation type="submission" date="2019-05" db="EMBL/GenBank/DDBJ databases">
        <title>Another draft genome of Portunus trituberculatus and its Hox gene families provides insights of decapod evolution.</title>
        <authorList>
            <person name="Jeong J.-H."/>
            <person name="Song I."/>
            <person name="Kim S."/>
            <person name="Choi T."/>
            <person name="Kim D."/>
            <person name="Ryu S."/>
            <person name="Kim W."/>
        </authorList>
    </citation>
    <scope>NUCLEOTIDE SEQUENCE [LARGE SCALE GENOMIC DNA]</scope>
    <source>
        <tissue evidence="8">Muscle</tissue>
    </source>
</reference>
<dbReference type="GO" id="GO:0015267">
    <property type="term" value="F:channel activity"/>
    <property type="evidence" value="ECO:0007669"/>
    <property type="project" value="TreeGrafter"/>
</dbReference>
<comment type="caution">
    <text evidence="8">The sequence shown here is derived from an EMBL/GenBank/DDBJ whole genome shotgun (WGS) entry which is preliminary data.</text>
</comment>
<dbReference type="EMBL" id="VSRR010029079">
    <property type="protein sequence ID" value="MPC69234.1"/>
    <property type="molecule type" value="Genomic_DNA"/>
</dbReference>
<dbReference type="Proteomes" id="UP000324222">
    <property type="component" value="Unassembled WGS sequence"/>
</dbReference>
<dbReference type="PANTHER" id="PTHR11266">
    <property type="entry name" value="PEROXISOMAL MEMBRANE PROTEIN 2, PXMP2 MPV17"/>
    <property type="match status" value="1"/>
</dbReference>
<name>A0A5B7HKW3_PORTR</name>
<dbReference type="OrthoDB" id="430207at2759"/>
<comment type="similarity">
    <text evidence="2 7">Belongs to the peroxisomal membrane protein PXMP2/4 family.</text>
</comment>
<evidence type="ECO:0000313" key="9">
    <source>
        <dbReference type="Proteomes" id="UP000324222"/>
    </source>
</evidence>
<evidence type="ECO:0000256" key="7">
    <source>
        <dbReference type="RuleBase" id="RU363053"/>
    </source>
</evidence>
<protein>
    <recommendedName>
        <fullName evidence="6">Mitochondrial inner membrane protein Mpv17</fullName>
    </recommendedName>
</protein>
<evidence type="ECO:0000256" key="4">
    <source>
        <dbReference type="ARBA" id="ARBA00022989"/>
    </source>
</evidence>
<proteinExistence type="inferred from homology"/>
<keyword evidence="9" id="KW-1185">Reference proteome</keyword>
<evidence type="ECO:0000256" key="3">
    <source>
        <dbReference type="ARBA" id="ARBA00022692"/>
    </source>
</evidence>
<evidence type="ECO:0000256" key="1">
    <source>
        <dbReference type="ARBA" id="ARBA00004141"/>
    </source>
</evidence>
<organism evidence="8 9">
    <name type="scientific">Portunus trituberculatus</name>
    <name type="common">Swimming crab</name>
    <name type="synonym">Neptunus trituberculatus</name>
    <dbReference type="NCBI Taxonomy" id="210409"/>
    <lineage>
        <taxon>Eukaryota</taxon>
        <taxon>Metazoa</taxon>
        <taxon>Ecdysozoa</taxon>
        <taxon>Arthropoda</taxon>
        <taxon>Crustacea</taxon>
        <taxon>Multicrustacea</taxon>
        <taxon>Malacostraca</taxon>
        <taxon>Eumalacostraca</taxon>
        <taxon>Eucarida</taxon>
        <taxon>Decapoda</taxon>
        <taxon>Pleocyemata</taxon>
        <taxon>Brachyura</taxon>
        <taxon>Eubrachyura</taxon>
        <taxon>Portunoidea</taxon>
        <taxon>Portunidae</taxon>
        <taxon>Portuninae</taxon>
        <taxon>Portunus</taxon>
    </lineage>
</organism>
<comment type="subcellular location">
    <subcellularLocation>
        <location evidence="1">Membrane</location>
        <topology evidence="1">Multi-pass membrane protein</topology>
    </subcellularLocation>
</comment>
<evidence type="ECO:0000256" key="6">
    <source>
        <dbReference type="ARBA" id="ARBA00049743"/>
    </source>
</evidence>
<keyword evidence="4 7" id="KW-1133">Transmembrane helix</keyword>
<dbReference type="Pfam" id="PF04117">
    <property type="entry name" value="Mpv17_PMP22"/>
    <property type="match status" value="1"/>
</dbReference>
<dbReference type="GO" id="GO:1901858">
    <property type="term" value="P:regulation of mitochondrial DNA metabolic process"/>
    <property type="evidence" value="ECO:0007669"/>
    <property type="project" value="TreeGrafter"/>
</dbReference>
<keyword evidence="5 7" id="KW-0472">Membrane</keyword>
<gene>
    <name evidence="8" type="primary">mpv17</name>
    <name evidence="8" type="ORF">E2C01_063451</name>
</gene>
<evidence type="ECO:0000256" key="2">
    <source>
        <dbReference type="ARBA" id="ARBA00006824"/>
    </source>
</evidence>
<feature type="transmembrane region" description="Helical" evidence="7">
    <location>
        <begin position="64"/>
        <end position="83"/>
    </location>
</feature>
<sequence>MQVPIPRGHNTNMGSILRAHSRLLSKYPATMQCLQAGVLMGVGDASSQFLVEGKSLGDYEWRRTARFLAIGTFFIGPVLKKWYGLLDCKFGSGKGISAVKKVASDQLIFAPTFLGAFLSVLGVTQGRSVTQIQQEIKTNYKDIMLTSWSVWPAVQTLNFSFVPLHHQVLVVQTFAIFWSTYLAWKTNRGH</sequence>
<evidence type="ECO:0000256" key="5">
    <source>
        <dbReference type="ARBA" id="ARBA00023136"/>
    </source>
</evidence>